<name>A0A3L7J6X0_9MICO</name>
<dbReference type="GO" id="GO:0016887">
    <property type="term" value="F:ATP hydrolysis activity"/>
    <property type="evidence" value="ECO:0007669"/>
    <property type="project" value="InterPro"/>
</dbReference>
<proteinExistence type="inferred from homology"/>
<dbReference type="InterPro" id="IPR003959">
    <property type="entry name" value="ATPase_AAA_core"/>
</dbReference>
<dbReference type="OrthoDB" id="9809379at2"/>
<keyword evidence="8" id="KW-1185">Reference proteome</keyword>
<evidence type="ECO:0000313" key="7">
    <source>
        <dbReference type="EMBL" id="RLQ84252.1"/>
    </source>
</evidence>
<dbReference type="CDD" id="cd19507">
    <property type="entry name" value="RecA-like_Ycf46-like"/>
    <property type="match status" value="1"/>
</dbReference>
<keyword evidence="1" id="KW-0547">Nucleotide-binding</keyword>
<dbReference type="InterPro" id="IPR052381">
    <property type="entry name" value="AAA_domain_protein"/>
</dbReference>
<evidence type="ECO:0000256" key="3">
    <source>
        <dbReference type="ARBA" id="ARBA00038088"/>
    </source>
</evidence>
<protein>
    <recommendedName>
        <fullName evidence="4">Uncharacterized AAA domain-containing protein ycf46</fullName>
    </recommendedName>
</protein>
<dbReference type="GO" id="GO:0005524">
    <property type="term" value="F:ATP binding"/>
    <property type="evidence" value="ECO:0007669"/>
    <property type="project" value="UniProtKB-KW"/>
</dbReference>
<organism evidence="7 8">
    <name type="scientific">Mycetocola zhadangensis</name>
    <dbReference type="NCBI Taxonomy" id="1164595"/>
    <lineage>
        <taxon>Bacteria</taxon>
        <taxon>Bacillati</taxon>
        <taxon>Actinomycetota</taxon>
        <taxon>Actinomycetes</taxon>
        <taxon>Micrococcales</taxon>
        <taxon>Microbacteriaceae</taxon>
        <taxon>Mycetocola</taxon>
    </lineage>
</organism>
<dbReference type="InterPro" id="IPR003593">
    <property type="entry name" value="AAA+_ATPase"/>
</dbReference>
<dbReference type="PANTHER" id="PTHR42960">
    <property type="entry name" value="YCF46 PROTEIN"/>
    <property type="match status" value="1"/>
</dbReference>
<feature type="region of interest" description="Disordered" evidence="5">
    <location>
        <begin position="525"/>
        <end position="547"/>
    </location>
</feature>
<evidence type="ECO:0000313" key="8">
    <source>
        <dbReference type="Proteomes" id="UP000282460"/>
    </source>
</evidence>
<dbReference type="SUPFAM" id="SSF52540">
    <property type="entry name" value="P-loop containing nucleoside triphosphate hydrolases"/>
    <property type="match status" value="2"/>
</dbReference>
<comment type="caution">
    <text evidence="7">The sequence shown here is derived from an EMBL/GenBank/DDBJ whole genome shotgun (WGS) entry which is preliminary data.</text>
</comment>
<dbReference type="AlphaFoldDB" id="A0A3L7J6X0"/>
<evidence type="ECO:0000256" key="1">
    <source>
        <dbReference type="ARBA" id="ARBA00022741"/>
    </source>
</evidence>
<gene>
    <name evidence="7" type="ORF">D9V28_08565</name>
</gene>
<dbReference type="InterPro" id="IPR027417">
    <property type="entry name" value="P-loop_NTPase"/>
</dbReference>
<feature type="domain" description="AAA+ ATPase" evidence="6">
    <location>
        <begin position="272"/>
        <end position="407"/>
    </location>
</feature>
<evidence type="ECO:0000256" key="4">
    <source>
        <dbReference type="ARBA" id="ARBA00040480"/>
    </source>
</evidence>
<sequence>MSFTDTLDQAFKARLPLLYIETSEEVRALEQITQAAQGLRRPRGVWTWTSATGLIGPDGKTISNTNTPVRALDHIVTIPENAVFVFCDLHAYFGSEQRPGDPVIIRKVREAVLELRHADAARALVVTAPVRCIPPELDKLSHLLEFPLPDTTELHAMLDTMIENNTSNGGRIRVNADAKTLESLVQAARGLTMSEAENAFARAMVNDGELTADDIPVVLDEKRQIVSKSGLLDFVVDTLDLDSVGGLNNLKRWLSRRDGSWLGEAEQFGLPSPKGVLITGVPGCGKSLTAKAMAASWGLPLLRLDIGRIFSGLVGSSEQNLRTALATAEAVAPCILWVDEIEKGFSNTTGTGDSGTTARVFGYFLTWMQEKKHPVFVVATANNIDSLPPEFMRKGRFDEIFFVDLPTAVERRAIWSIQLASNATGGNGLAGIDAADIEKLVAVSDNYSGAEIEQAVIVALYEAFAERRPATAADLTEAITNMIPLAVTQAEEVQAIRDWAEVRAVRATGSEDIDPTEDAAELAGVGAPTDAAGAGLSSRRGGRTVDF</sequence>
<keyword evidence="2" id="KW-0067">ATP-binding</keyword>
<dbReference type="EMBL" id="RCWJ01000002">
    <property type="protein sequence ID" value="RLQ84252.1"/>
    <property type="molecule type" value="Genomic_DNA"/>
</dbReference>
<dbReference type="Pfam" id="PF00004">
    <property type="entry name" value="AAA"/>
    <property type="match status" value="1"/>
</dbReference>
<evidence type="ECO:0000256" key="2">
    <source>
        <dbReference type="ARBA" id="ARBA00022840"/>
    </source>
</evidence>
<dbReference type="RefSeq" id="WP_121659298.1">
    <property type="nucleotide sequence ID" value="NZ_BMEK01000002.1"/>
</dbReference>
<dbReference type="Gene3D" id="1.10.8.60">
    <property type="match status" value="1"/>
</dbReference>
<dbReference type="Gene3D" id="3.40.50.300">
    <property type="entry name" value="P-loop containing nucleotide triphosphate hydrolases"/>
    <property type="match status" value="1"/>
</dbReference>
<comment type="similarity">
    <text evidence="3">Belongs to the AAA ATPase family. Highly divergent.</text>
</comment>
<dbReference type="Proteomes" id="UP000282460">
    <property type="component" value="Unassembled WGS sequence"/>
</dbReference>
<reference evidence="7 8" key="1">
    <citation type="submission" date="2018-10" db="EMBL/GenBank/DDBJ databases">
        <authorList>
            <person name="Li J."/>
        </authorList>
    </citation>
    <scope>NUCLEOTIDE SEQUENCE [LARGE SCALE GENOMIC DNA]</scope>
    <source>
        <strain evidence="7 8">ZD1-4</strain>
    </source>
</reference>
<accession>A0A3L7J6X0</accession>
<evidence type="ECO:0000259" key="6">
    <source>
        <dbReference type="SMART" id="SM00382"/>
    </source>
</evidence>
<evidence type="ECO:0000256" key="5">
    <source>
        <dbReference type="SAM" id="MobiDB-lite"/>
    </source>
</evidence>
<dbReference type="PANTHER" id="PTHR42960:SF1">
    <property type="entry name" value="YCF46 PROTEIN"/>
    <property type="match status" value="1"/>
</dbReference>
<dbReference type="SMART" id="SM00382">
    <property type="entry name" value="AAA"/>
    <property type="match status" value="1"/>
</dbReference>